<evidence type="ECO:0000313" key="2">
    <source>
        <dbReference type="Proteomes" id="UP000253383"/>
    </source>
</evidence>
<sequence>MKTLNLLFLLLLVTACNRKNEDAILARGSSFRLIRTDYYGSPANPASFRSTRYDYDENNLLREVISENTNGTVDSKQVYRWTDGNTLRVEQHFTNPPWSSSIQSGLPLKMYSYNETLYNADTTIRERKNYNLQIDNTIEYRSSTKFEYNNQKRVTRRNIYASDGKLASYSLYEYDSRGNVTKETLYTNISNTTEPNIITTYEYDNAPNPYRSARLNSEISWFLSVNNIVRQKSVNLASSINSDEQWKYEYRPDGYPARMIYADGRKEEFFYNQ</sequence>
<evidence type="ECO:0008006" key="3">
    <source>
        <dbReference type="Google" id="ProtNLM"/>
    </source>
</evidence>
<keyword evidence="2" id="KW-1185">Reference proteome</keyword>
<reference evidence="1 2" key="1">
    <citation type="submission" date="2018-07" db="EMBL/GenBank/DDBJ databases">
        <title>Genome analysis of Larkinella rosea.</title>
        <authorList>
            <person name="Zhou Z."/>
            <person name="Wang G."/>
        </authorList>
    </citation>
    <scope>NUCLEOTIDE SEQUENCE [LARGE SCALE GENOMIC DNA]</scope>
    <source>
        <strain evidence="2">zzj9</strain>
    </source>
</reference>
<dbReference type="OrthoDB" id="934570at2"/>
<name>A0A368JNT7_9BACT</name>
<comment type="caution">
    <text evidence="1">The sequence shown here is derived from an EMBL/GenBank/DDBJ whole genome shotgun (WGS) entry which is preliminary data.</text>
</comment>
<evidence type="ECO:0000313" key="1">
    <source>
        <dbReference type="EMBL" id="RCR69308.1"/>
    </source>
</evidence>
<protein>
    <recommendedName>
        <fullName evidence="3">YD repeat-containing protein</fullName>
    </recommendedName>
</protein>
<dbReference type="Proteomes" id="UP000253383">
    <property type="component" value="Unassembled WGS sequence"/>
</dbReference>
<organism evidence="1 2">
    <name type="scientific">Larkinella punicea</name>
    <dbReference type="NCBI Taxonomy" id="2315727"/>
    <lineage>
        <taxon>Bacteria</taxon>
        <taxon>Pseudomonadati</taxon>
        <taxon>Bacteroidota</taxon>
        <taxon>Cytophagia</taxon>
        <taxon>Cytophagales</taxon>
        <taxon>Spirosomataceae</taxon>
        <taxon>Larkinella</taxon>
    </lineage>
</organism>
<proteinExistence type="predicted"/>
<dbReference type="RefSeq" id="WP_114406479.1">
    <property type="nucleotide sequence ID" value="NZ_QOWE01000009.1"/>
</dbReference>
<dbReference type="Gene3D" id="2.180.10.10">
    <property type="entry name" value="RHS repeat-associated core"/>
    <property type="match status" value="1"/>
</dbReference>
<gene>
    <name evidence="1" type="ORF">DUE52_13225</name>
</gene>
<accession>A0A368JNT7</accession>
<dbReference type="PROSITE" id="PS51257">
    <property type="entry name" value="PROKAR_LIPOPROTEIN"/>
    <property type="match status" value="1"/>
</dbReference>
<dbReference type="AlphaFoldDB" id="A0A368JNT7"/>
<dbReference type="EMBL" id="QOWE01000009">
    <property type="protein sequence ID" value="RCR69308.1"/>
    <property type="molecule type" value="Genomic_DNA"/>
</dbReference>